<accession>A0A1Y5RDI6</accession>
<feature type="transmembrane region" description="Helical" evidence="1">
    <location>
        <begin position="99"/>
        <end position="120"/>
    </location>
</feature>
<dbReference type="AlphaFoldDB" id="A0A1Y5RDI6"/>
<evidence type="ECO:0000313" key="3">
    <source>
        <dbReference type="Proteomes" id="UP000193200"/>
    </source>
</evidence>
<feature type="transmembrane region" description="Helical" evidence="1">
    <location>
        <begin position="16"/>
        <end position="39"/>
    </location>
</feature>
<dbReference type="RefSeq" id="WP_085881523.1">
    <property type="nucleotide sequence ID" value="NZ_FWFR01000001.1"/>
</dbReference>
<evidence type="ECO:0000256" key="1">
    <source>
        <dbReference type="SAM" id="Phobius"/>
    </source>
</evidence>
<proteinExistence type="predicted"/>
<keyword evidence="1" id="KW-1133">Transmembrane helix</keyword>
<keyword evidence="1" id="KW-0472">Membrane</keyword>
<dbReference type="EMBL" id="FWFR01000001">
    <property type="protein sequence ID" value="SLN12390.1"/>
    <property type="molecule type" value="Genomic_DNA"/>
</dbReference>
<gene>
    <name evidence="2" type="ORF">OCH7691_00155</name>
</gene>
<dbReference type="OrthoDB" id="7063568at2"/>
<feature type="transmembrane region" description="Helical" evidence="1">
    <location>
        <begin position="69"/>
        <end position="92"/>
    </location>
</feature>
<keyword evidence="3" id="KW-1185">Reference proteome</keyword>
<dbReference type="Proteomes" id="UP000193200">
    <property type="component" value="Unassembled WGS sequence"/>
</dbReference>
<protein>
    <submittedName>
        <fullName evidence="2">Uncharacterized protein</fullName>
    </submittedName>
</protein>
<feature type="transmembrane region" description="Helical" evidence="1">
    <location>
        <begin position="132"/>
        <end position="151"/>
    </location>
</feature>
<keyword evidence="1" id="KW-0812">Transmembrane</keyword>
<dbReference type="InParanoid" id="A0A1Y5RDI6"/>
<evidence type="ECO:0000313" key="2">
    <source>
        <dbReference type="EMBL" id="SLN12390.1"/>
    </source>
</evidence>
<sequence length="156" mass="16465">MGLSSFDFAGTGAYRYLLVLLAAGGIGEVVLELLSWWVAPTVLGMAMRPDILVSALAHVQFGLEIPVKLAVSIHLALGLLGFPLLFALVRAVSGARSSVAPALVTGVALWAIAQAILAPLAGRPFMLGFGPYTWASLVVHVVYMLVVARTVDVLRR</sequence>
<reference evidence="2 3" key="1">
    <citation type="submission" date="2017-03" db="EMBL/GenBank/DDBJ databases">
        <authorList>
            <person name="Afonso C.L."/>
            <person name="Miller P.J."/>
            <person name="Scott M.A."/>
            <person name="Spackman E."/>
            <person name="Goraichik I."/>
            <person name="Dimitrov K.M."/>
            <person name="Suarez D.L."/>
            <person name="Swayne D.E."/>
        </authorList>
    </citation>
    <scope>NUCLEOTIDE SEQUENCE [LARGE SCALE GENOMIC DNA]</scope>
    <source>
        <strain evidence="2 3">CECT 7691</strain>
    </source>
</reference>
<name>A0A1Y5RDI6_9PROT</name>
<organism evidence="2 3">
    <name type="scientific">Oceanibacterium hippocampi</name>
    <dbReference type="NCBI Taxonomy" id="745714"/>
    <lineage>
        <taxon>Bacteria</taxon>
        <taxon>Pseudomonadati</taxon>
        <taxon>Pseudomonadota</taxon>
        <taxon>Alphaproteobacteria</taxon>
        <taxon>Sneathiellales</taxon>
        <taxon>Sneathiellaceae</taxon>
        <taxon>Oceanibacterium</taxon>
    </lineage>
</organism>